<dbReference type="SUPFAM" id="SSF56112">
    <property type="entry name" value="Protein kinase-like (PK-like)"/>
    <property type="match status" value="1"/>
</dbReference>
<organism evidence="1 2">
    <name type="scientific">Seinonella peptonophila</name>
    <dbReference type="NCBI Taxonomy" id="112248"/>
    <lineage>
        <taxon>Bacteria</taxon>
        <taxon>Bacillati</taxon>
        <taxon>Bacillota</taxon>
        <taxon>Bacilli</taxon>
        <taxon>Bacillales</taxon>
        <taxon>Thermoactinomycetaceae</taxon>
        <taxon>Seinonella</taxon>
    </lineage>
</organism>
<protein>
    <submittedName>
        <fullName evidence="1">Ser/Thr protein kinase RdoA involved in Cpx stress response, MazF antagonist</fullName>
    </submittedName>
</protein>
<dbReference type="Proteomes" id="UP000184476">
    <property type="component" value="Unassembled WGS sequence"/>
</dbReference>
<name>A0A1M4WKC7_9BACL</name>
<dbReference type="GO" id="GO:0016301">
    <property type="term" value="F:kinase activity"/>
    <property type="evidence" value="ECO:0007669"/>
    <property type="project" value="UniProtKB-KW"/>
</dbReference>
<dbReference type="GO" id="GO:0042601">
    <property type="term" value="C:endospore-forming forespore"/>
    <property type="evidence" value="ECO:0007669"/>
    <property type="project" value="TreeGrafter"/>
</dbReference>
<reference evidence="1 2" key="1">
    <citation type="submission" date="2016-11" db="EMBL/GenBank/DDBJ databases">
        <authorList>
            <person name="Jaros S."/>
            <person name="Januszkiewicz K."/>
            <person name="Wedrychowicz H."/>
        </authorList>
    </citation>
    <scope>NUCLEOTIDE SEQUENCE [LARGE SCALE GENOMIC DNA]</scope>
    <source>
        <strain evidence="1 2">DSM 44666</strain>
    </source>
</reference>
<accession>A0A1M4WKC7</accession>
<dbReference type="PANTHER" id="PTHR39179:SF3">
    <property type="entry name" value="COTS-RELATED PROTEIN"/>
    <property type="match status" value="1"/>
</dbReference>
<sequence>MTVEELIQWTGDMQITGYLDEHYQLEVKQAKKYRGVIQLATNRGLYALKEVADGEQNRIRLWAEVGKQLQPNLSMLTPIETKSGQVTFRSAERTYTLLPWAKAMPIRLRTVSEWEWVTQRIAEFHLSSQQIELSRSYHRYRQVGKWGAKWRNAFRQLELYLQATDWSITTSDRYQAWNHFVVTSTNRMGGLIRYYNQMDGDQLCIKMYQYGKVCHGNLHRHHLLIDTRGNLHFVDGTQMVLDCRTYDLAKWLLYAYGRTGNIRFTLRLLHAYQQIAKLESSEYAMIYAQMIFPGHLFDVLQHVYRDQTLPIAAGGTALQKAMIQEERKEKLLTQFPKLVNQVFRVEVPPFQQLNHKK</sequence>
<evidence type="ECO:0000313" key="1">
    <source>
        <dbReference type="EMBL" id="SHE81666.1"/>
    </source>
</evidence>
<dbReference type="InterPro" id="IPR011009">
    <property type="entry name" value="Kinase-like_dom_sf"/>
</dbReference>
<dbReference type="PANTHER" id="PTHR39179">
    <property type="entry name" value="SPORE COAT PROTEIN I"/>
    <property type="match status" value="1"/>
</dbReference>
<dbReference type="Gene3D" id="3.90.1200.10">
    <property type="match status" value="1"/>
</dbReference>
<evidence type="ECO:0000313" key="2">
    <source>
        <dbReference type="Proteomes" id="UP000184476"/>
    </source>
</evidence>
<dbReference type="AlphaFoldDB" id="A0A1M4WKC7"/>
<keyword evidence="1" id="KW-0418">Kinase</keyword>
<gene>
    <name evidence="1" type="ORF">SAMN05444392_103260</name>
</gene>
<dbReference type="InterPro" id="IPR047175">
    <property type="entry name" value="CotS-like"/>
</dbReference>
<dbReference type="OrthoDB" id="2986702at2"/>
<proteinExistence type="predicted"/>
<keyword evidence="1" id="KW-0808">Transferase</keyword>
<dbReference type="EMBL" id="FQVL01000003">
    <property type="protein sequence ID" value="SHE81666.1"/>
    <property type="molecule type" value="Genomic_DNA"/>
</dbReference>
<dbReference type="STRING" id="112248.SAMN05444392_103260"/>
<dbReference type="Gene3D" id="3.30.200.20">
    <property type="entry name" value="Phosphorylase Kinase, domain 1"/>
    <property type="match status" value="1"/>
</dbReference>
<keyword evidence="2" id="KW-1185">Reference proteome</keyword>
<dbReference type="RefSeq" id="WP_073154341.1">
    <property type="nucleotide sequence ID" value="NZ_FQVL01000003.1"/>
</dbReference>